<feature type="compositionally biased region" description="Polar residues" evidence="1">
    <location>
        <begin position="118"/>
        <end position="135"/>
    </location>
</feature>
<name>A0A927MTU3_9ACTN</name>
<keyword evidence="2" id="KW-0812">Transmembrane</keyword>
<reference evidence="3" key="1">
    <citation type="submission" date="2020-10" db="EMBL/GenBank/DDBJ databases">
        <title>Sequencing the genomes of 1000 actinobacteria strains.</title>
        <authorList>
            <person name="Klenk H.-P."/>
        </authorList>
    </citation>
    <scope>NUCLEOTIDE SEQUENCE</scope>
    <source>
        <strain evidence="3">DSM 45354</strain>
    </source>
</reference>
<keyword evidence="4" id="KW-1185">Reference proteome</keyword>
<evidence type="ECO:0000313" key="3">
    <source>
        <dbReference type="EMBL" id="MBE1606786.1"/>
    </source>
</evidence>
<evidence type="ECO:0000313" key="4">
    <source>
        <dbReference type="Proteomes" id="UP000638648"/>
    </source>
</evidence>
<feature type="transmembrane region" description="Helical" evidence="2">
    <location>
        <begin position="21"/>
        <end position="40"/>
    </location>
</feature>
<protein>
    <recommendedName>
        <fullName evidence="5">DUF4232 domain-containing protein</fullName>
    </recommendedName>
</protein>
<organism evidence="3 4">
    <name type="scientific">Actinopolymorpha pittospori</name>
    <dbReference type="NCBI Taxonomy" id="648752"/>
    <lineage>
        <taxon>Bacteria</taxon>
        <taxon>Bacillati</taxon>
        <taxon>Actinomycetota</taxon>
        <taxon>Actinomycetes</taxon>
        <taxon>Propionibacteriales</taxon>
        <taxon>Actinopolymorphaceae</taxon>
        <taxon>Actinopolymorpha</taxon>
    </lineage>
</organism>
<keyword evidence="2" id="KW-1133">Transmembrane helix</keyword>
<dbReference type="RefSeq" id="WP_192750853.1">
    <property type="nucleotide sequence ID" value="NZ_BAABJL010000109.1"/>
</dbReference>
<comment type="caution">
    <text evidence="3">The sequence shown here is derived from an EMBL/GenBank/DDBJ whole genome shotgun (WGS) entry which is preliminary data.</text>
</comment>
<dbReference type="EMBL" id="JADBEM010000001">
    <property type="protein sequence ID" value="MBE1606786.1"/>
    <property type="molecule type" value="Genomic_DNA"/>
</dbReference>
<accession>A0A927MTU3</accession>
<feature type="compositionally biased region" description="Gly residues" evidence="1">
    <location>
        <begin position="82"/>
        <end position="94"/>
    </location>
</feature>
<sequence length="278" mass="28226">MMRPLLRPVGPLPASAYWIRRSIVLVALGLFIWWVVALLVPDGPDRSAAAGLPTPTPTPTAPAVIADPDGGAGAMQRPGAGQADGSGQGSGSGDSSGQEEDPQRGGTGGQGGSVRTSPPATGTNSGRTERPTATATPKVRTPRTPSPPARPVACDPGRLGLEAEIAKSPVPAGQPVTVTLRLRNGASAACQLAISAKTLQVEVTSGNDQIWDTSDCSAVPDAPLVLGPREQRELTIRWPGVRSREGCPGGQPAALPGYYAATASVGGVTASPARFRLA</sequence>
<dbReference type="Proteomes" id="UP000638648">
    <property type="component" value="Unassembled WGS sequence"/>
</dbReference>
<keyword evidence="2" id="KW-0472">Membrane</keyword>
<feature type="region of interest" description="Disordered" evidence="1">
    <location>
        <begin position="50"/>
        <end position="152"/>
    </location>
</feature>
<evidence type="ECO:0000256" key="1">
    <source>
        <dbReference type="SAM" id="MobiDB-lite"/>
    </source>
</evidence>
<dbReference type="AlphaFoldDB" id="A0A927MTU3"/>
<proteinExistence type="predicted"/>
<evidence type="ECO:0000256" key="2">
    <source>
        <dbReference type="SAM" id="Phobius"/>
    </source>
</evidence>
<evidence type="ECO:0008006" key="5">
    <source>
        <dbReference type="Google" id="ProtNLM"/>
    </source>
</evidence>
<gene>
    <name evidence="3" type="ORF">HEB94_003634</name>
</gene>